<dbReference type="GO" id="GO:0016740">
    <property type="term" value="F:transferase activity"/>
    <property type="evidence" value="ECO:0007669"/>
    <property type="project" value="UniProtKB-KW"/>
</dbReference>
<sequence>MNHWRSYAGILLSRNVWRLFAAKQIRNLAKLPIRGGEKPKITTKTEEVFSSLNDGSNVAIQGVASTPDPLIRDFCEYVHARNLKNIHIYTTLPFGEGLFLQEPYASHFKTTFFFLGKYFLCRQSDAFTPN</sequence>
<proteinExistence type="predicted"/>
<evidence type="ECO:0000313" key="1">
    <source>
        <dbReference type="EMBL" id="JAP46182.1"/>
    </source>
</evidence>
<keyword evidence="1" id="KW-0808">Transferase</keyword>
<dbReference type="EMBL" id="GEEE01017043">
    <property type="protein sequence ID" value="JAP46182.1"/>
    <property type="molecule type" value="Transcribed_RNA"/>
</dbReference>
<accession>A0A0X3PDI7</accession>
<protein>
    <submittedName>
        <fullName evidence="1">4-hydroxybutyrate coenzyme A transferase</fullName>
    </submittedName>
</protein>
<name>A0A0X3PDI7_SCHSO</name>
<organism evidence="1">
    <name type="scientific">Schistocephalus solidus</name>
    <name type="common">Tapeworm</name>
    <dbReference type="NCBI Taxonomy" id="70667"/>
    <lineage>
        <taxon>Eukaryota</taxon>
        <taxon>Metazoa</taxon>
        <taxon>Spiralia</taxon>
        <taxon>Lophotrochozoa</taxon>
        <taxon>Platyhelminthes</taxon>
        <taxon>Cestoda</taxon>
        <taxon>Eucestoda</taxon>
        <taxon>Diphyllobothriidea</taxon>
        <taxon>Diphyllobothriidae</taxon>
        <taxon>Schistocephalus</taxon>
    </lineage>
</organism>
<reference evidence="1" key="1">
    <citation type="submission" date="2016-01" db="EMBL/GenBank/DDBJ databases">
        <title>Reference transcriptome for the parasite Schistocephalus solidus: insights into the molecular evolution of parasitism.</title>
        <authorList>
            <person name="Hebert F.O."/>
            <person name="Grambauer S."/>
            <person name="Barber I."/>
            <person name="Landry C.R."/>
            <person name="Aubin-Horth N."/>
        </authorList>
    </citation>
    <scope>NUCLEOTIDE SEQUENCE</scope>
</reference>
<dbReference type="AlphaFoldDB" id="A0A0X3PDI7"/>
<dbReference type="Gene3D" id="3.40.1080.10">
    <property type="entry name" value="Glutaconate Coenzyme A-transferase"/>
    <property type="match status" value="1"/>
</dbReference>
<gene>
    <name evidence="1" type="primary">CAT2</name>
    <name evidence="1" type="ORF">TR165498</name>
</gene>